<dbReference type="SUPFAM" id="SSF48452">
    <property type="entry name" value="TPR-like"/>
    <property type="match status" value="1"/>
</dbReference>
<dbReference type="Proteomes" id="UP000010953">
    <property type="component" value="Unassembled WGS sequence"/>
</dbReference>
<evidence type="ECO:0000259" key="5">
    <source>
        <dbReference type="Pfam" id="PF13525"/>
    </source>
</evidence>
<dbReference type="eggNOG" id="COG4105">
    <property type="taxonomic scope" value="Bacteria"/>
</dbReference>
<protein>
    <submittedName>
        <fullName evidence="6">Lipoprotein, putative</fullName>
    </submittedName>
</protein>
<organism evidence="6 7">
    <name type="scientific">Mariniradius saccharolyticus AK6</name>
    <dbReference type="NCBI Taxonomy" id="1239962"/>
    <lineage>
        <taxon>Bacteria</taxon>
        <taxon>Pseudomonadati</taxon>
        <taxon>Bacteroidota</taxon>
        <taxon>Cytophagia</taxon>
        <taxon>Cytophagales</taxon>
        <taxon>Cyclobacteriaceae</taxon>
        <taxon>Mariniradius</taxon>
    </lineage>
</organism>
<keyword evidence="4" id="KW-0175">Coiled coil</keyword>
<keyword evidence="7" id="KW-1185">Reference proteome</keyword>
<keyword evidence="1" id="KW-0732">Signal</keyword>
<proteinExistence type="predicted"/>
<evidence type="ECO:0000256" key="1">
    <source>
        <dbReference type="ARBA" id="ARBA00022729"/>
    </source>
</evidence>
<keyword evidence="2" id="KW-0472">Membrane</keyword>
<accession>M7XX41</accession>
<dbReference type="Gene3D" id="1.25.40.10">
    <property type="entry name" value="Tetratricopeptide repeat domain"/>
    <property type="match status" value="1"/>
</dbReference>
<keyword evidence="3" id="KW-0998">Cell outer membrane</keyword>
<dbReference type="Pfam" id="PF13525">
    <property type="entry name" value="YfiO"/>
    <property type="match status" value="1"/>
</dbReference>
<dbReference type="NCBIfam" id="TIGR03302">
    <property type="entry name" value="OM_YfiO"/>
    <property type="match status" value="1"/>
</dbReference>
<dbReference type="InterPro" id="IPR039565">
    <property type="entry name" value="BamD-like"/>
</dbReference>
<dbReference type="InterPro" id="IPR011990">
    <property type="entry name" value="TPR-like_helical_dom_sf"/>
</dbReference>
<evidence type="ECO:0000256" key="3">
    <source>
        <dbReference type="ARBA" id="ARBA00023237"/>
    </source>
</evidence>
<dbReference type="InterPro" id="IPR017689">
    <property type="entry name" value="BamD"/>
</dbReference>
<evidence type="ECO:0000313" key="7">
    <source>
        <dbReference type="Proteomes" id="UP000010953"/>
    </source>
</evidence>
<sequence length="326" mass="38474">MTLSPTLHWFRMNYTLYLRLQKAMKKNFLYVLPVLILLTVSSCGKFYKLEKSTNWEELYEAANNYYNAGEYSKAIILYDKVLPVIRGSERAELADFNYAYSHFRMKRYIEAAGYFNTFYQTYNRSPMAEEALFMNAYSLYLDAPDYNLDQKSSRDAVNAIQLFINRFPQSDSYERATAMIEDLQVRFEEKAYQESMLYLRLTDGLFPGDFYRACIINFQNFAKNYPDSKYNEELGYKLVEVALAYGKGSKFDKKEERLNDVSKYADQFKRRYPDSKYVGRVEEFEKTAQAEILAYQKLKKEYDEQLARANEEAASEQATENKKKNQ</sequence>
<dbReference type="AlphaFoldDB" id="M7XX41"/>
<gene>
    <name evidence="6" type="ORF">C943_00354</name>
</gene>
<evidence type="ECO:0000256" key="4">
    <source>
        <dbReference type="SAM" id="Coils"/>
    </source>
</evidence>
<dbReference type="STRING" id="1239962.C943_00354"/>
<comment type="caution">
    <text evidence="6">The sequence shown here is derived from an EMBL/GenBank/DDBJ whole genome shotgun (WGS) entry which is preliminary data.</text>
</comment>
<feature type="domain" description="Outer membrane lipoprotein BamD-like" evidence="5">
    <location>
        <begin position="56"/>
        <end position="199"/>
    </location>
</feature>
<dbReference type="EMBL" id="AMZY02000010">
    <property type="protein sequence ID" value="EMS33077.1"/>
    <property type="molecule type" value="Genomic_DNA"/>
</dbReference>
<evidence type="ECO:0000256" key="2">
    <source>
        <dbReference type="ARBA" id="ARBA00023136"/>
    </source>
</evidence>
<keyword evidence="6" id="KW-0449">Lipoprotein</keyword>
<name>M7XX41_9BACT</name>
<feature type="coiled-coil region" evidence="4">
    <location>
        <begin position="281"/>
        <end position="326"/>
    </location>
</feature>
<evidence type="ECO:0000313" key="6">
    <source>
        <dbReference type="EMBL" id="EMS33077.1"/>
    </source>
</evidence>
<dbReference type="InParanoid" id="M7XX41"/>
<reference evidence="6" key="1">
    <citation type="submission" date="2013-01" db="EMBL/GenBank/DDBJ databases">
        <title>Genome assembly of Mariniradius saccharolyticus AK6.</title>
        <authorList>
            <person name="Vaidya B."/>
            <person name="Khatri I."/>
            <person name="Tanuku N.R.S."/>
            <person name="Subramanian S."/>
            <person name="Pinnaka A."/>
        </authorList>
    </citation>
    <scope>NUCLEOTIDE SEQUENCE [LARGE SCALE GENOMIC DNA]</scope>
    <source>
        <strain evidence="6">AK6</strain>
    </source>
</reference>